<gene>
    <name evidence="2" type="ORF">HYN51_08525</name>
</gene>
<reference evidence="2 3" key="1">
    <citation type="journal article" date="2019" name="Int. J. Syst. Evol. Microbiol.">
        <title>Limnobaculum parvum gen. nov., sp. nov., isolated from a freshwater lake.</title>
        <authorList>
            <person name="Baek C."/>
            <person name="Shin S.K."/>
            <person name="Yi H."/>
        </authorList>
    </citation>
    <scope>NUCLEOTIDE SEQUENCE [LARGE SCALE GENOMIC DNA]</scope>
    <source>
        <strain evidence="2 3">HYN0051</strain>
    </source>
</reference>
<dbReference type="EMBL" id="CP029185">
    <property type="protein sequence ID" value="AWH88600.1"/>
    <property type="molecule type" value="Genomic_DNA"/>
</dbReference>
<dbReference type="NCBIfam" id="NF008158">
    <property type="entry name" value="PRK10910.1"/>
    <property type="match status" value="1"/>
</dbReference>
<dbReference type="PANTHER" id="PTHR38775:SF1">
    <property type="entry name" value="INNER MEMBRANE PROTEIN"/>
    <property type="match status" value="1"/>
</dbReference>
<keyword evidence="1" id="KW-0812">Transmembrane</keyword>
<keyword evidence="1" id="KW-0472">Membrane</keyword>
<dbReference type="RefSeq" id="WP_108900658.1">
    <property type="nucleotide sequence ID" value="NZ_CP029185.2"/>
</dbReference>
<dbReference type="KEGG" id="lpv:HYN51_08525"/>
<dbReference type="Pfam" id="PF06611">
    <property type="entry name" value="DUF1145"/>
    <property type="match status" value="1"/>
</dbReference>
<evidence type="ECO:0000313" key="2">
    <source>
        <dbReference type="EMBL" id="AWH88600.1"/>
    </source>
</evidence>
<accession>A0A2Y9TYI6</accession>
<feature type="transmembrane region" description="Helical" evidence="1">
    <location>
        <begin position="12"/>
        <end position="29"/>
    </location>
</feature>
<dbReference type="PANTHER" id="PTHR38775">
    <property type="entry name" value="INNER MEMBRANE PROTEIN-RELATED"/>
    <property type="match status" value="1"/>
</dbReference>
<sequence length="92" mass="10755">MIKQLFINLGRLLMLGVWGILLLNLFQPFPSPLKYFMHVAMVFMFFMHGLQLMMLKSTLPKDGPKLTASQEFTIFVFGVFELLAWQQKNDKK</sequence>
<keyword evidence="3" id="KW-1185">Reference proteome</keyword>
<dbReference type="AlphaFoldDB" id="A0A2Y9TYI6"/>
<name>A0A2Y9TYI6_9GAMM</name>
<evidence type="ECO:0000313" key="3">
    <source>
        <dbReference type="Proteomes" id="UP000244908"/>
    </source>
</evidence>
<dbReference type="Proteomes" id="UP000244908">
    <property type="component" value="Chromosome"/>
</dbReference>
<protein>
    <submittedName>
        <fullName evidence="2">DUF1145 family protein</fullName>
    </submittedName>
</protein>
<keyword evidence="1" id="KW-1133">Transmembrane helix</keyword>
<dbReference type="InterPro" id="IPR009525">
    <property type="entry name" value="DUF1145"/>
</dbReference>
<evidence type="ECO:0000256" key="1">
    <source>
        <dbReference type="SAM" id="Phobius"/>
    </source>
</evidence>
<dbReference type="OrthoDB" id="7062339at2"/>
<proteinExistence type="predicted"/>
<feature type="transmembrane region" description="Helical" evidence="1">
    <location>
        <begin position="35"/>
        <end position="55"/>
    </location>
</feature>
<organism evidence="2 3">
    <name type="scientific">Limnobaculum parvum</name>
    <dbReference type="NCBI Taxonomy" id="2172103"/>
    <lineage>
        <taxon>Bacteria</taxon>
        <taxon>Pseudomonadati</taxon>
        <taxon>Pseudomonadota</taxon>
        <taxon>Gammaproteobacteria</taxon>
        <taxon>Enterobacterales</taxon>
        <taxon>Budviciaceae</taxon>
        <taxon>Limnobaculum</taxon>
    </lineage>
</organism>